<dbReference type="RefSeq" id="WP_244484722.1">
    <property type="nucleotide sequence ID" value="NZ_CP049250.1"/>
</dbReference>
<evidence type="ECO:0000313" key="2">
    <source>
        <dbReference type="EMBL" id="MBB4142139.1"/>
    </source>
</evidence>
<feature type="transmembrane region" description="Helical" evidence="1">
    <location>
        <begin position="6"/>
        <end position="27"/>
    </location>
</feature>
<dbReference type="EMBL" id="JACIEC010000001">
    <property type="protein sequence ID" value="MBB4142139.1"/>
    <property type="molecule type" value="Genomic_DNA"/>
</dbReference>
<keyword evidence="3" id="KW-1185">Reference proteome</keyword>
<dbReference type="AlphaFoldDB" id="A0A7W6PPS2"/>
<keyword evidence="1" id="KW-0812">Transmembrane</keyword>
<keyword evidence="1" id="KW-1133">Transmembrane helix</keyword>
<accession>A0A7W6PPS2</accession>
<evidence type="ECO:0000256" key="1">
    <source>
        <dbReference type="SAM" id="Phobius"/>
    </source>
</evidence>
<proteinExistence type="predicted"/>
<keyword evidence="1" id="KW-0472">Membrane</keyword>
<comment type="caution">
    <text evidence="2">The sequence shown here is derived from an EMBL/GenBank/DDBJ whole genome shotgun (WGS) entry which is preliminary data.</text>
</comment>
<gene>
    <name evidence="2" type="ORF">GGQ72_000638</name>
</gene>
<reference evidence="2 3" key="1">
    <citation type="submission" date="2020-08" db="EMBL/GenBank/DDBJ databases">
        <title>Genomic Encyclopedia of Type Strains, Phase IV (KMG-IV): sequencing the most valuable type-strain genomes for metagenomic binning, comparative biology and taxonomic classification.</title>
        <authorList>
            <person name="Goeker M."/>
        </authorList>
    </citation>
    <scope>NUCLEOTIDE SEQUENCE [LARGE SCALE GENOMIC DNA]</scope>
    <source>
        <strain evidence="2 3">DSM 29514</strain>
    </source>
</reference>
<name>A0A7W6PPS2_9HYPH</name>
<protein>
    <submittedName>
        <fullName evidence="2">Uncharacterized protein</fullName>
    </submittedName>
</protein>
<evidence type="ECO:0000313" key="3">
    <source>
        <dbReference type="Proteomes" id="UP000519897"/>
    </source>
</evidence>
<organism evidence="2 3">
    <name type="scientific">Rhizobium rhizoryzae</name>
    <dbReference type="NCBI Taxonomy" id="451876"/>
    <lineage>
        <taxon>Bacteria</taxon>
        <taxon>Pseudomonadati</taxon>
        <taxon>Pseudomonadota</taxon>
        <taxon>Alphaproteobacteria</taxon>
        <taxon>Hyphomicrobiales</taxon>
        <taxon>Rhizobiaceae</taxon>
        <taxon>Rhizobium/Agrobacterium group</taxon>
        <taxon>Rhizobium</taxon>
    </lineage>
</organism>
<sequence length="51" mass="5902">MPDTITMINLVWTAVIAVMMTATVTLYQDRNETQAVKYTQLTSQHYGQPYY</sequence>
<dbReference type="Proteomes" id="UP000519897">
    <property type="component" value="Unassembled WGS sequence"/>
</dbReference>